<name>A0A7V6PDF2_9HYPH</name>
<dbReference type="EMBL" id="DUMN01000418">
    <property type="protein sequence ID" value="HHV68934.1"/>
    <property type="molecule type" value="Genomic_DNA"/>
</dbReference>
<reference evidence="1 2" key="1">
    <citation type="journal article" date="2020" name="Biotechnol. Biofuels">
        <title>New insights from the biogas microbiome by comprehensive genome-resolved metagenomics of nearly 1600 species originating from multiple anaerobic digesters.</title>
        <authorList>
            <person name="Campanaro S."/>
            <person name="Treu L."/>
            <person name="Rodriguez-R L.M."/>
            <person name="Kovalovszki A."/>
            <person name="Ziels R.M."/>
            <person name="Maus I."/>
            <person name="Zhu X."/>
            <person name="Kougias P.G."/>
            <person name="Basile A."/>
            <person name="Luo G."/>
            <person name="Schluter A."/>
            <person name="Konstantinidis K.T."/>
            <person name="Angelidaki I."/>
        </authorList>
    </citation>
    <scope>NUCLEOTIDE SEQUENCE [LARGE SCALE GENOMIC DNA]</scope>
    <source>
        <strain evidence="1">AS04akNAM_66</strain>
    </source>
</reference>
<dbReference type="RefSeq" id="WP_162718820.1">
    <property type="nucleotide sequence ID" value="NZ_CP122438.1"/>
</dbReference>
<accession>A0A7V6PDF2</accession>
<sequence length="155" mass="17269">MQEPETIRFRPTFVLEFLGNNAGVSAQELPLTDISFELIDGTLVGRLPDTVQTSALQDRKRRVADADIDWRDVVRGYSGASAALALDAHRNALKGETCKSVPISEAHMIWLLREEGHRVQQLNERLWKLDDSTATLGDLIQLARKYEDGLVLVAA</sequence>
<evidence type="ECO:0000313" key="1">
    <source>
        <dbReference type="EMBL" id="HHV68934.1"/>
    </source>
</evidence>
<proteinExistence type="predicted"/>
<organism evidence="1 2">
    <name type="scientific">Brucella intermedia</name>
    <dbReference type="NCBI Taxonomy" id="94625"/>
    <lineage>
        <taxon>Bacteria</taxon>
        <taxon>Pseudomonadati</taxon>
        <taxon>Pseudomonadota</taxon>
        <taxon>Alphaproteobacteria</taxon>
        <taxon>Hyphomicrobiales</taxon>
        <taxon>Brucellaceae</taxon>
        <taxon>Brucella/Ochrobactrum group</taxon>
        <taxon>Brucella</taxon>
    </lineage>
</organism>
<protein>
    <submittedName>
        <fullName evidence="1">Uncharacterized protein</fullName>
    </submittedName>
</protein>
<gene>
    <name evidence="1" type="ORF">GXX48_14980</name>
</gene>
<evidence type="ECO:0000313" key="2">
    <source>
        <dbReference type="Proteomes" id="UP000551563"/>
    </source>
</evidence>
<dbReference type="AlphaFoldDB" id="A0A7V6PDF2"/>
<dbReference type="Proteomes" id="UP000551563">
    <property type="component" value="Unassembled WGS sequence"/>
</dbReference>
<comment type="caution">
    <text evidence="1">The sequence shown here is derived from an EMBL/GenBank/DDBJ whole genome shotgun (WGS) entry which is preliminary data.</text>
</comment>